<dbReference type="PANTHER" id="PTHR30033:SF1">
    <property type="entry name" value="FLAGELLAR HOOK-ASSOCIATED PROTEIN 1"/>
    <property type="match status" value="1"/>
</dbReference>
<evidence type="ECO:0000259" key="8">
    <source>
        <dbReference type="Pfam" id="PF00460"/>
    </source>
</evidence>
<evidence type="ECO:0000256" key="4">
    <source>
        <dbReference type="ARBA" id="ARBA00016244"/>
    </source>
</evidence>
<dbReference type="GO" id="GO:0009424">
    <property type="term" value="C:bacterial-type flagellum hook"/>
    <property type="evidence" value="ECO:0007669"/>
    <property type="project" value="InterPro"/>
</dbReference>
<dbReference type="GO" id="GO:0005198">
    <property type="term" value="F:structural molecule activity"/>
    <property type="evidence" value="ECO:0007669"/>
    <property type="project" value="InterPro"/>
</dbReference>
<dbReference type="GO" id="GO:0005576">
    <property type="term" value="C:extracellular region"/>
    <property type="evidence" value="ECO:0007669"/>
    <property type="project" value="UniProtKB-SubCell"/>
</dbReference>
<dbReference type="InterPro" id="IPR053927">
    <property type="entry name" value="FlgK_helical"/>
</dbReference>
<dbReference type="RefSeq" id="WP_057571111.1">
    <property type="nucleotide sequence ID" value="NZ_CATYWZ010000007.1"/>
</dbReference>
<evidence type="ECO:0000256" key="2">
    <source>
        <dbReference type="ARBA" id="ARBA00004613"/>
    </source>
</evidence>
<evidence type="ECO:0000256" key="6">
    <source>
        <dbReference type="ARBA" id="ARBA00023143"/>
    </source>
</evidence>
<evidence type="ECO:0000313" key="11">
    <source>
        <dbReference type="Proteomes" id="UP000095512"/>
    </source>
</evidence>
<evidence type="ECO:0000256" key="5">
    <source>
        <dbReference type="ARBA" id="ARBA00022525"/>
    </source>
</evidence>
<name>A0A174BG67_9FIRM</name>
<keyword evidence="10" id="KW-0969">Cilium</keyword>
<dbReference type="Pfam" id="PF22638">
    <property type="entry name" value="FlgK_D1"/>
    <property type="match status" value="1"/>
</dbReference>
<evidence type="ECO:0000256" key="1">
    <source>
        <dbReference type="ARBA" id="ARBA00004365"/>
    </source>
</evidence>
<evidence type="ECO:0000313" key="10">
    <source>
        <dbReference type="EMBL" id="CUN98618.1"/>
    </source>
</evidence>
<comment type="subcellular location">
    <subcellularLocation>
        <location evidence="1">Bacterial flagellum</location>
    </subcellularLocation>
    <subcellularLocation>
        <location evidence="2">Secreted</location>
    </subcellularLocation>
</comment>
<organism evidence="10 11">
    <name type="scientific">Enterocloster clostridioformis</name>
    <dbReference type="NCBI Taxonomy" id="1531"/>
    <lineage>
        <taxon>Bacteria</taxon>
        <taxon>Bacillati</taxon>
        <taxon>Bacillota</taxon>
        <taxon>Clostridia</taxon>
        <taxon>Lachnospirales</taxon>
        <taxon>Lachnospiraceae</taxon>
        <taxon>Enterocloster</taxon>
    </lineage>
</organism>
<dbReference type="InterPro" id="IPR001444">
    <property type="entry name" value="Flag_bb_rod_N"/>
</dbReference>
<keyword evidence="6" id="KW-0975">Bacterial flagellum</keyword>
<dbReference type="EMBL" id="CZAB01000001">
    <property type="protein sequence ID" value="CUN98618.1"/>
    <property type="molecule type" value="Genomic_DNA"/>
</dbReference>
<protein>
    <recommendedName>
        <fullName evidence="4">Flagellar hook-associated protein 1</fullName>
    </recommendedName>
</protein>
<keyword evidence="5" id="KW-0964">Secreted</keyword>
<accession>A0A174BG67</accession>
<proteinExistence type="inferred from homology"/>
<reference evidence="10 11" key="1">
    <citation type="submission" date="2015-09" db="EMBL/GenBank/DDBJ databases">
        <authorList>
            <consortium name="Pathogen Informatics"/>
        </authorList>
    </citation>
    <scope>NUCLEOTIDE SEQUENCE [LARGE SCALE GENOMIC DNA]</scope>
    <source>
        <strain evidence="10 11">2789STDY5834865</strain>
    </source>
</reference>
<dbReference type="InterPro" id="IPR002371">
    <property type="entry name" value="FlgK"/>
</dbReference>
<evidence type="ECO:0000256" key="7">
    <source>
        <dbReference type="SAM" id="Coils"/>
    </source>
</evidence>
<keyword evidence="10" id="KW-0966">Cell projection</keyword>
<dbReference type="SUPFAM" id="SSF64518">
    <property type="entry name" value="Phase 1 flagellin"/>
    <property type="match status" value="1"/>
</dbReference>
<gene>
    <name evidence="10" type="ORF">ERS852480_00263</name>
</gene>
<evidence type="ECO:0000259" key="9">
    <source>
        <dbReference type="Pfam" id="PF22638"/>
    </source>
</evidence>
<feature type="domain" description="Flagellar basal body rod protein N-terminal" evidence="8">
    <location>
        <begin position="11"/>
        <end position="39"/>
    </location>
</feature>
<sequence>MVRATFAGFSTALSALQANQKRLDIVGQNLSNMNTAGYTRQQLETSSLNYTKPIAHYMNGSEIAVGFGVHMDKVSQIRDPYLDAQYRTQMKKAGYAESMQTSLDVLSRPFDESNIDGIRIAIDDIQAVLTDMQDLDKFHDAVYESDLRSRMNELTNLLNDAARQIESAEKSEFSKLDGKGTSENGAVDTVNQILQQIGDLNRQIKQNQILGQQSLELQDERNNLLDTLSSYIPIEVSYFKDSDHDGVKLGADGVTMENAPEELYEYDHYGNIIGRKDWPDDLKVELLYTAADGSQQRLTLVNGTEGIKGENYGSLSIDGGSQDDPANASVKFTAAVSSGTRSASASASGVQLSGGSIQASLDMLGKTGTGNPINQTAVIDDVRGYQYYMNRLDTLAKTFADTINGINDKNDFVPGGGGGGVLLANKQNNSTADISALNIGISKDWISGKAHINEMRDNPTDTILDMLNSMTDTYADLDNKSFVDYMNNISTVLANDSRYNSNTLKTDVTVLNGIQNSRDSISGVSMDEEGANMMAYISSYNAASRLMTVLDEALNTLINNTGLVGR</sequence>
<dbReference type="PANTHER" id="PTHR30033">
    <property type="entry name" value="FLAGELLAR HOOK-ASSOCIATED PROTEIN 1"/>
    <property type="match status" value="1"/>
</dbReference>
<dbReference type="Proteomes" id="UP000095512">
    <property type="component" value="Unassembled WGS sequence"/>
</dbReference>
<feature type="coiled-coil region" evidence="7">
    <location>
        <begin position="144"/>
        <end position="171"/>
    </location>
</feature>
<dbReference type="GO" id="GO:0044780">
    <property type="term" value="P:bacterial-type flagellum assembly"/>
    <property type="evidence" value="ECO:0007669"/>
    <property type="project" value="InterPro"/>
</dbReference>
<keyword evidence="7" id="KW-0175">Coiled coil</keyword>
<evidence type="ECO:0000256" key="3">
    <source>
        <dbReference type="ARBA" id="ARBA00009677"/>
    </source>
</evidence>
<keyword evidence="10" id="KW-0282">Flagellum</keyword>
<dbReference type="AlphaFoldDB" id="A0A174BG67"/>
<comment type="similarity">
    <text evidence="3">Belongs to the flagella basal body rod proteins family.</text>
</comment>
<feature type="domain" description="Flagellar hook-associated protein FlgK helical" evidence="9">
    <location>
        <begin position="147"/>
        <end position="249"/>
    </location>
</feature>
<dbReference type="Pfam" id="PF00460">
    <property type="entry name" value="Flg_bb_rod"/>
    <property type="match status" value="1"/>
</dbReference>